<feature type="compositionally biased region" description="Polar residues" evidence="1">
    <location>
        <begin position="1"/>
        <end position="13"/>
    </location>
</feature>
<gene>
    <name evidence="2" type="ORF">SDJN03_01204</name>
</gene>
<dbReference type="EMBL" id="JAGKQH010000001">
    <property type="protein sequence ID" value="KAG6607862.1"/>
    <property type="molecule type" value="Genomic_DNA"/>
</dbReference>
<name>A0AAV6P7K6_9ROSI</name>
<feature type="region of interest" description="Disordered" evidence="1">
    <location>
        <begin position="1"/>
        <end position="55"/>
    </location>
</feature>
<keyword evidence="3" id="KW-1185">Reference proteome</keyword>
<reference evidence="2 3" key="1">
    <citation type="journal article" date="2021" name="Hortic Res">
        <title>The domestication of Cucurbita argyrosperma as revealed by the genome of its wild relative.</title>
        <authorList>
            <person name="Barrera-Redondo J."/>
            <person name="Sanchez-de la Vega G."/>
            <person name="Aguirre-Liguori J.A."/>
            <person name="Castellanos-Morales G."/>
            <person name="Gutierrez-Guerrero Y.T."/>
            <person name="Aguirre-Dugua X."/>
            <person name="Aguirre-Planter E."/>
            <person name="Tenaillon M.I."/>
            <person name="Lira-Saade R."/>
            <person name="Eguiarte L.E."/>
        </authorList>
    </citation>
    <scope>NUCLEOTIDE SEQUENCE [LARGE SCALE GENOMIC DNA]</scope>
    <source>
        <strain evidence="2">JBR-2021</strain>
    </source>
</reference>
<feature type="non-terminal residue" evidence="2">
    <location>
        <position position="1"/>
    </location>
</feature>
<comment type="caution">
    <text evidence="2">The sequence shown here is derived from an EMBL/GenBank/DDBJ whole genome shotgun (WGS) entry which is preliminary data.</text>
</comment>
<proteinExistence type="predicted"/>
<protein>
    <submittedName>
        <fullName evidence="2">Uncharacterized protein</fullName>
    </submittedName>
</protein>
<organism evidence="2 3">
    <name type="scientific">Cucurbita argyrosperma subsp. sororia</name>
    <dbReference type="NCBI Taxonomy" id="37648"/>
    <lineage>
        <taxon>Eukaryota</taxon>
        <taxon>Viridiplantae</taxon>
        <taxon>Streptophyta</taxon>
        <taxon>Embryophyta</taxon>
        <taxon>Tracheophyta</taxon>
        <taxon>Spermatophyta</taxon>
        <taxon>Magnoliopsida</taxon>
        <taxon>eudicotyledons</taxon>
        <taxon>Gunneridae</taxon>
        <taxon>Pentapetalae</taxon>
        <taxon>rosids</taxon>
        <taxon>fabids</taxon>
        <taxon>Cucurbitales</taxon>
        <taxon>Cucurbitaceae</taxon>
        <taxon>Cucurbiteae</taxon>
        <taxon>Cucurbita</taxon>
    </lineage>
</organism>
<evidence type="ECO:0000256" key="1">
    <source>
        <dbReference type="SAM" id="MobiDB-lite"/>
    </source>
</evidence>
<sequence>MPTIFQSQQQPASRPSHAGAVREGGRSRSLRSNCRSLSFGGVGRGGRNVTAAGDKLRRLQGRREMLRRALTPPNRRPTLRWLNFRATPSRLSNMSMA</sequence>
<dbReference type="Proteomes" id="UP000685013">
    <property type="component" value="Chromosome 1"/>
</dbReference>
<evidence type="ECO:0000313" key="2">
    <source>
        <dbReference type="EMBL" id="KAG6607862.1"/>
    </source>
</evidence>
<evidence type="ECO:0000313" key="3">
    <source>
        <dbReference type="Proteomes" id="UP000685013"/>
    </source>
</evidence>
<dbReference type="AlphaFoldDB" id="A0AAV6P7K6"/>
<accession>A0AAV6P7K6</accession>